<dbReference type="OrthoDB" id="5418203at2759"/>
<feature type="region of interest" description="Disordered" evidence="2">
    <location>
        <begin position="284"/>
        <end position="472"/>
    </location>
</feature>
<dbReference type="InterPro" id="IPR012677">
    <property type="entry name" value="Nucleotide-bd_a/b_plait_sf"/>
</dbReference>
<dbReference type="PANTHER" id="PTHR21678:SF0">
    <property type="entry name" value="C3H1-TYPE DOMAIN-CONTAINING PROTEIN"/>
    <property type="match status" value="1"/>
</dbReference>
<sequence length="688" mass="74410">MCDDFFLRLIEEDVTDFLLLLPIKSDKPSPILLFPPLLSRYRFAIHQAIEAGYPQLSTLSVGREDERRTVVFLKNSLKMSSSSPARKVDTPSPDPKTGGGAGKRNAKPSLQPYVPPALRNRDGATSPRPREKIEKSSSAAGVDGEKRGVRKVRSKALPDAAETSAAETHCGRGDVPTSLGECRDVLNECVGKEQSRETAEPATCPVSIKVSPQELVVSVKEAASVSSPPETSPAEPQPQRNRTARVIIRADTEELVNLIAPPSSPPTTTTAVAHGIIKVANLDKEVDNDALPWKRTQPHNNGTARPGVQTTPLNSPSTGTAEETKNQPETAWKRRPRSPSETSQPTSTSTASPVCSHPSSGKSKPTVKAEPKNLLTTDTAGKAEEESETAWKRRPRSPSETSQPTSTSTASPVSIHPSSGKLKPTVKAEPKNLLTTDTAGKAEEESETAWKRRPRSPSETSQPTSTSTASPVSILQSTVISKLTVKPDPKLSTAVLAELTAAFGDVSVQHATSSYKPYSPVTFDGSDDDGYLHVLEVYDFPATFSTGDLTREIQMLTQEVIEIHWVDDTRAICVCPSVAAARHAMTMKSPLGRVKLRPLTEASEQTKRKAKACVQMDALGVAKQRPETSAAAARRMVAGALGVKIAVPREKREQEREQLNTAKEKKVQAVERKVKAVKKKEDIWEGRV</sequence>
<gene>
    <name evidence="4" type="ORF">BV898_11059</name>
</gene>
<dbReference type="PANTHER" id="PTHR21678">
    <property type="entry name" value="GROWTH INHIBITION AND DIFFERENTIATION RELATED PROTEIN 88"/>
    <property type="match status" value="1"/>
</dbReference>
<feature type="region of interest" description="Disordered" evidence="2">
    <location>
        <begin position="220"/>
        <end position="245"/>
    </location>
</feature>
<evidence type="ECO:0000313" key="5">
    <source>
        <dbReference type="Proteomes" id="UP000192578"/>
    </source>
</evidence>
<feature type="compositionally biased region" description="Polar residues" evidence="2">
    <location>
        <begin position="298"/>
        <end position="321"/>
    </location>
</feature>
<dbReference type="InterPro" id="IPR039884">
    <property type="entry name" value="R3HC1/R3HCL"/>
</dbReference>
<feature type="compositionally biased region" description="Low complexity" evidence="2">
    <location>
        <begin position="339"/>
        <end position="353"/>
    </location>
</feature>
<keyword evidence="1" id="KW-0175">Coiled coil</keyword>
<dbReference type="InterPro" id="IPR036867">
    <property type="entry name" value="R3H_dom_sf"/>
</dbReference>
<comment type="caution">
    <text evidence="4">The sequence shown here is derived from an EMBL/GenBank/DDBJ whole genome shotgun (WGS) entry which is preliminary data.</text>
</comment>
<feature type="coiled-coil region" evidence="1">
    <location>
        <begin position="652"/>
        <end position="680"/>
    </location>
</feature>
<feature type="domain" description="R3H" evidence="3">
    <location>
        <begin position="8"/>
        <end position="75"/>
    </location>
</feature>
<dbReference type="EMBL" id="MTYJ01000099">
    <property type="protein sequence ID" value="OQV14796.1"/>
    <property type="molecule type" value="Genomic_DNA"/>
</dbReference>
<dbReference type="GO" id="GO:0003676">
    <property type="term" value="F:nucleic acid binding"/>
    <property type="evidence" value="ECO:0007669"/>
    <property type="project" value="UniProtKB-UniRule"/>
</dbReference>
<feature type="compositionally biased region" description="Low complexity" evidence="2">
    <location>
        <begin position="398"/>
        <end position="414"/>
    </location>
</feature>
<reference evidence="5" key="1">
    <citation type="submission" date="2017-01" db="EMBL/GenBank/DDBJ databases">
        <title>Comparative genomics of anhydrobiosis in the tardigrade Hypsibius dujardini.</title>
        <authorList>
            <person name="Yoshida Y."/>
            <person name="Koutsovoulos G."/>
            <person name="Laetsch D."/>
            <person name="Stevens L."/>
            <person name="Kumar S."/>
            <person name="Horikawa D."/>
            <person name="Ishino K."/>
            <person name="Komine S."/>
            <person name="Tomita M."/>
            <person name="Blaxter M."/>
            <person name="Arakawa K."/>
        </authorList>
    </citation>
    <scope>NUCLEOTIDE SEQUENCE [LARGE SCALE GENOMIC DNA]</scope>
    <source>
        <strain evidence="5">Z151</strain>
    </source>
</reference>
<feature type="region of interest" description="Disordered" evidence="2">
    <location>
        <begin position="81"/>
        <end position="175"/>
    </location>
</feature>
<dbReference type="Gene3D" id="3.30.70.330">
    <property type="match status" value="1"/>
</dbReference>
<name>A0A1W0WHY0_HYPEX</name>
<evidence type="ECO:0000256" key="1">
    <source>
        <dbReference type="SAM" id="Coils"/>
    </source>
</evidence>
<evidence type="ECO:0000259" key="3">
    <source>
        <dbReference type="PROSITE" id="PS51061"/>
    </source>
</evidence>
<dbReference type="Proteomes" id="UP000192578">
    <property type="component" value="Unassembled WGS sequence"/>
</dbReference>
<keyword evidence="5" id="KW-1185">Reference proteome</keyword>
<protein>
    <recommendedName>
        <fullName evidence="3">R3H domain-containing protein</fullName>
    </recommendedName>
</protein>
<evidence type="ECO:0000256" key="2">
    <source>
        <dbReference type="SAM" id="MobiDB-lite"/>
    </source>
</evidence>
<dbReference type="PROSITE" id="PS51061">
    <property type="entry name" value="R3H"/>
    <property type="match status" value="1"/>
</dbReference>
<dbReference type="AlphaFoldDB" id="A0A1W0WHY0"/>
<feature type="compositionally biased region" description="Low complexity" evidence="2">
    <location>
        <begin position="457"/>
        <end position="472"/>
    </location>
</feature>
<organism evidence="4 5">
    <name type="scientific">Hypsibius exemplaris</name>
    <name type="common">Freshwater tardigrade</name>
    <dbReference type="NCBI Taxonomy" id="2072580"/>
    <lineage>
        <taxon>Eukaryota</taxon>
        <taxon>Metazoa</taxon>
        <taxon>Ecdysozoa</taxon>
        <taxon>Tardigrada</taxon>
        <taxon>Eutardigrada</taxon>
        <taxon>Parachela</taxon>
        <taxon>Hypsibioidea</taxon>
        <taxon>Hypsibiidae</taxon>
        <taxon>Hypsibius</taxon>
    </lineage>
</organism>
<dbReference type="InterPro" id="IPR001374">
    <property type="entry name" value="R3H_dom"/>
</dbReference>
<dbReference type="SUPFAM" id="SSF82708">
    <property type="entry name" value="R3H domain"/>
    <property type="match status" value="1"/>
</dbReference>
<evidence type="ECO:0000313" key="4">
    <source>
        <dbReference type="EMBL" id="OQV14796.1"/>
    </source>
</evidence>
<proteinExistence type="predicted"/>
<dbReference type="Pfam" id="PF01424">
    <property type="entry name" value="R3H"/>
    <property type="match status" value="1"/>
</dbReference>
<accession>A0A1W0WHY0</accession>